<keyword evidence="2" id="KW-0813">Transport</keyword>
<evidence type="ECO:0000256" key="5">
    <source>
        <dbReference type="ARBA" id="ARBA00022989"/>
    </source>
</evidence>
<evidence type="ECO:0000256" key="2">
    <source>
        <dbReference type="ARBA" id="ARBA00022448"/>
    </source>
</evidence>
<dbReference type="GO" id="GO:0005886">
    <property type="term" value="C:plasma membrane"/>
    <property type="evidence" value="ECO:0007669"/>
    <property type="project" value="UniProtKB-SubCell"/>
</dbReference>
<protein>
    <recommendedName>
        <fullName evidence="8">Guanidinium exporter</fullName>
    </recommendedName>
</protein>
<reference evidence="11 12" key="1">
    <citation type="submission" date="2018-08" db="EMBL/GenBank/DDBJ databases">
        <title>Parvularcula sp. SM1705, isolated from surface water of the South Sea China.</title>
        <authorList>
            <person name="Sun L."/>
        </authorList>
    </citation>
    <scope>NUCLEOTIDE SEQUENCE [LARGE SCALE GENOMIC DNA]</scope>
    <source>
        <strain evidence="11 12">SM1705</strain>
    </source>
</reference>
<sequence length="106" mass="11329">MAWVYLILAGILEILWAYSMKQSSGFTRVVPTAVMLVAMIGSFGLLSLSMKTLPLGTAYPIWTGIGTIGTFLVGIAILGEAFTMLRIIAAMLIMAGLIMMRISSPA</sequence>
<evidence type="ECO:0000256" key="7">
    <source>
        <dbReference type="ARBA" id="ARBA00038151"/>
    </source>
</evidence>
<name>A0A371RIS7_9PROT</name>
<dbReference type="Gene3D" id="1.10.3730.20">
    <property type="match status" value="1"/>
</dbReference>
<evidence type="ECO:0000256" key="6">
    <source>
        <dbReference type="ARBA" id="ARBA00023136"/>
    </source>
</evidence>
<evidence type="ECO:0000313" key="12">
    <source>
        <dbReference type="Proteomes" id="UP000264589"/>
    </source>
</evidence>
<feature type="transmembrane region" description="Helical" evidence="10">
    <location>
        <begin position="84"/>
        <end position="102"/>
    </location>
</feature>
<organism evidence="11 12">
    <name type="scientific">Parvularcula marina</name>
    <dbReference type="NCBI Taxonomy" id="2292771"/>
    <lineage>
        <taxon>Bacteria</taxon>
        <taxon>Pseudomonadati</taxon>
        <taxon>Pseudomonadota</taxon>
        <taxon>Alphaproteobacteria</taxon>
        <taxon>Parvularculales</taxon>
        <taxon>Parvularculaceae</taxon>
        <taxon>Parvularcula</taxon>
    </lineage>
</organism>
<keyword evidence="12" id="KW-1185">Reference proteome</keyword>
<dbReference type="InterPro" id="IPR000390">
    <property type="entry name" value="Small_drug/metabolite_transptr"/>
</dbReference>
<dbReference type="Pfam" id="PF00893">
    <property type="entry name" value="Multi_Drug_Res"/>
    <property type="match status" value="1"/>
</dbReference>
<comment type="similarity">
    <text evidence="7">Belongs to the drug/metabolite transporter (DMT) superfamily. Small multidrug resistance (SMR) (TC 2.A.7.1) family. Gdx/SugE subfamily.</text>
</comment>
<feature type="transmembrane region" description="Helical" evidence="10">
    <location>
        <begin position="27"/>
        <end position="46"/>
    </location>
</feature>
<accession>A0A371RIS7</accession>
<dbReference type="OrthoDB" id="9808638at2"/>
<dbReference type="InterPro" id="IPR045324">
    <property type="entry name" value="Small_multidrug_res"/>
</dbReference>
<dbReference type="AlphaFoldDB" id="A0A371RIS7"/>
<dbReference type="PANTHER" id="PTHR30561:SF0">
    <property type="entry name" value="GUANIDINIUM EXPORTER"/>
    <property type="match status" value="1"/>
</dbReference>
<keyword evidence="3" id="KW-1003">Cell membrane</keyword>
<dbReference type="SUPFAM" id="SSF103481">
    <property type="entry name" value="Multidrug resistance efflux transporter EmrE"/>
    <property type="match status" value="1"/>
</dbReference>
<comment type="caution">
    <text evidence="11">The sequence shown here is derived from an EMBL/GenBank/DDBJ whole genome shotgun (WGS) entry which is preliminary data.</text>
</comment>
<gene>
    <name evidence="11" type="ORF">DX908_08815</name>
</gene>
<evidence type="ECO:0000256" key="10">
    <source>
        <dbReference type="SAM" id="Phobius"/>
    </source>
</evidence>
<evidence type="ECO:0000256" key="1">
    <source>
        <dbReference type="ARBA" id="ARBA00004651"/>
    </source>
</evidence>
<evidence type="ECO:0000256" key="3">
    <source>
        <dbReference type="ARBA" id="ARBA00022475"/>
    </source>
</evidence>
<evidence type="ECO:0000256" key="8">
    <source>
        <dbReference type="ARBA" id="ARBA00039168"/>
    </source>
</evidence>
<dbReference type="InterPro" id="IPR037185">
    <property type="entry name" value="EmrE-like"/>
</dbReference>
<evidence type="ECO:0000256" key="4">
    <source>
        <dbReference type="ARBA" id="ARBA00022692"/>
    </source>
</evidence>
<dbReference type="Proteomes" id="UP000264589">
    <property type="component" value="Unassembled WGS sequence"/>
</dbReference>
<keyword evidence="5 10" id="KW-1133">Transmembrane helix</keyword>
<feature type="transmembrane region" description="Helical" evidence="10">
    <location>
        <begin position="58"/>
        <end position="78"/>
    </location>
</feature>
<dbReference type="PANTHER" id="PTHR30561">
    <property type="entry name" value="SMR FAMILY PROTON-DEPENDENT DRUG EFFLUX TRANSPORTER SUGE"/>
    <property type="match status" value="1"/>
</dbReference>
<proteinExistence type="inferred from homology"/>
<dbReference type="GO" id="GO:1990961">
    <property type="term" value="P:xenobiotic detoxification by transmembrane export across the plasma membrane"/>
    <property type="evidence" value="ECO:0007669"/>
    <property type="project" value="UniProtKB-ARBA"/>
</dbReference>
<keyword evidence="6 10" id="KW-0472">Membrane</keyword>
<evidence type="ECO:0000313" key="11">
    <source>
        <dbReference type="EMBL" id="RFB05348.1"/>
    </source>
</evidence>
<dbReference type="RefSeq" id="WP_116391980.1">
    <property type="nucleotide sequence ID" value="NZ_QUQO01000001.1"/>
</dbReference>
<dbReference type="InParanoid" id="A0A371RIS7"/>
<keyword evidence="4 9" id="KW-0812">Transmembrane</keyword>
<dbReference type="GO" id="GO:0022857">
    <property type="term" value="F:transmembrane transporter activity"/>
    <property type="evidence" value="ECO:0007669"/>
    <property type="project" value="InterPro"/>
</dbReference>
<dbReference type="FunCoup" id="A0A371RIS7">
    <property type="interactions" value="116"/>
</dbReference>
<comment type="subcellular location">
    <subcellularLocation>
        <location evidence="1 9">Cell membrane</location>
        <topology evidence="1 9">Multi-pass membrane protein</topology>
    </subcellularLocation>
</comment>
<dbReference type="EMBL" id="QUQO01000001">
    <property type="protein sequence ID" value="RFB05348.1"/>
    <property type="molecule type" value="Genomic_DNA"/>
</dbReference>
<dbReference type="FunFam" id="1.10.3730.20:FF:000001">
    <property type="entry name" value="Quaternary ammonium compound resistance transporter SugE"/>
    <property type="match status" value="1"/>
</dbReference>
<evidence type="ECO:0000256" key="9">
    <source>
        <dbReference type="RuleBase" id="RU003942"/>
    </source>
</evidence>